<dbReference type="GO" id="GO:0071555">
    <property type="term" value="P:cell wall organization"/>
    <property type="evidence" value="ECO:0007669"/>
    <property type="project" value="UniProtKB-KW"/>
</dbReference>
<reference evidence="14" key="1">
    <citation type="submission" date="2016-11" db="EMBL/GenBank/DDBJ databases">
        <authorList>
            <person name="Varghese N."/>
            <person name="Submissions S."/>
        </authorList>
    </citation>
    <scope>NUCLEOTIDE SEQUENCE</scope>
    <source>
        <strain evidence="14">DSM 4029</strain>
    </source>
</reference>
<evidence type="ECO:0000313" key="16">
    <source>
        <dbReference type="Proteomes" id="UP000474718"/>
    </source>
</evidence>
<feature type="binding site" evidence="10">
    <location>
        <position position="128"/>
    </location>
    <ligand>
        <name>UDP-N-acetyl-alpha-D-glucosamine</name>
        <dbReference type="ChEBI" id="CHEBI:57705"/>
    </ligand>
</feature>
<evidence type="ECO:0000313" key="13">
    <source>
        <dbReference type="EMBL" id="MZL69246.1"/>
    </source>
</evidence>
<evidence type="ECO:0000256" key="10">
    <source>
        <dbReference type="HAMAP-Rule" id="MF_00033"/>
    </source>
</evidence>
<dbReference type="Pfam" id="PF04101">
    <property type="entry name" value="Glyco_tran_28_C"/>
    <property type="match status" value="1"/>
</dbReference>
<comment type="subcellular location">
    <subcellularLocation>
        <location evidence="10">Cell membrane</location>
        <topology evidence="10">Peripheral membrane protein</topology>
        <orientation evidence="10">Cytoplasmic side</orientation>
    </subcellularLocation>
</comment>
<dbReference type="AlphaFoldDB" id="A0AAQ1MFR7"/>
<keyword evidence="4 10" id="KW-0808">Transferase</keyword>
<dbReference type="HAMAP" id="MF_00033">
    <property type="entry name" value="MurG"/>
    <property type="match status" value="1"/>
</dbReference>
<dbReference type="Proteomes" id="UP000474718">
    <property type="component" value="Unassembled WGS sequence"/>
</dbReference>
<dbReference type="GO" id="GO:0051301">
    <property type="term" value="P:cell division"/>
    <property type="evidence" value="ECO:0007669"/>
    <property type="project" value="UniProtKB-KW"/>
</dbReference>
<dbReference type="Gene3D" id="3.40.50.2000">
    <property type="entry name" value="Glycogen Phosphorylase B"/>
    <property type="match status" value="2"/>
</dbReference>
<keyword evidence="7 10" id="KW-0472">Membrane</keyword>
<protein>
    <recommendedName>
        <fullName evidence="10">UDP-N-acetylglucosamine--N-acetylmuramyl-(pentapeptide) pyrophosphoryl-undecaprenol N-acetylglucosamine transferase</fullName>
        <ecNumber evidence="10">2.4.1.227</ecNumber>
    </recommendedName>
    <alternativeName>
        <fullName evidence="10">Undecaprenyl-PP-MurNAc-pentapeptide-UDPGlcNAc GlcNAc transferase</fullName>
    </alternativeName>
</protein>
<keyword evidence="9 10" id="KW-0961">Cell wall biogenesis/degradation</keyword>
<dbReference type="InterPro" id="IPR006009">
    <property type="entry name" value="GlcNAc_MurG"/>
</dbReference>
<dbReference type="Pfam" id="PF03033">
    <property type="entry name" value="Glyco_transf_28"/>
    <property type="match status" value="1"/>
</dbReference>
<evidence type="ECO:0000256" key="2">
    <source>
        <dbReference type="ARBA" id="ARBA00022618"/>
    </source>
</evidence>
<evidence type="ECO:0000256" key="3">
    <source>
        <dbReference type="ARBA" id="ARBA00022676"/>
    </source>
</evidence>
<comment type="caution">
    <text evidence="10">Lacks conserved residue(s) required for the propagation of feature annotation.</text>
</comment>
<keyword evidence="2 10" id="KW-0132">Cell division</keyword>
<dbReference type="EC" id="2.4.1.227" evidence="10"/>
<evidence type="ECO:0000256" key="4">
    <source>
        <dbReference type="ARBA" id="ARBA00022679"/>
    </source>
</evidence>
<dbReference type="EMBL" id="WWVX01000003">
    <property type="protein sequence ID" value="MZL69246.1"/>
    <property type="molecule type" value="Genomic_DNA"/>
</dbReference>
<gene>
    <name evidence="10 13" type="primary">murG</name>
    <name evidence="13" type="ORF">GT747_05620</name>
    <name evidence="14" type="ORF">SAMN05444424_2715</name>
</gene>
<evidence type="ECO:0000256" key="9">
    <source>
        <dbReference type="ARBA" id="ARBA00023316"/>
    </source>
</evidence>
<evidence type="ECO:0000256" key="7">
    <source>
        <dbReference type="ARBA" id="ARBA00023136"/>
    </source>
</evidence>
<feature type="binding site" evidence="10">
    <location>
        <position position="170"/>
    </location>
    <ligand>
        <name>UDP-N-acetyl-alpha-D-glucosamine</name>
        <dbReference type="ChEBI" id="CHEBI:57705"/>
    </ligand>
</feature>
<evidence type="ECO:0000256" key="1">
    <source>
        <dbReference type="ARBA" id="ARBA00022475"/>
    </source>
</evidence>
<evidence type="ECO:0000256" key="5">
    <source>
        <dbReference type="ARBA" id="ARBA00022960"/>
    </source>
</evidence>
<dbReference type="GO" id="GO:0050511">
    <property type="term" value="F:undecaprenyldiphospho-muramoylpentapeptide beta-N-acetylglucosaminyltransferase activity"/>
    <property type="evidence" value="ECO:0007669"/>
    <property type="project" value="UniProtKB-UniRule"/>
</dbReference>
<keyword evidence="8 10" id="KW-0131">Cell cycle</keyword>
<dbReference type="InterPro" id="IPR007235">
    <property type="entry name" value="Glyco_trans_28_C"/>
</dbReference>
<name>A0AAQ1MFR7_9FIRM</name>
<evidence type="ECO:0000259" key="11">
    <source>
        <dbReference type="Pfam" id="PF03033"/>
    </source>
</evidence>
<keyword evidence="16" id="KW-1185">Reference proteome</keyword>
<feature type="binding site" evidence="10">
    <location>
        <position position="259"/>
    </location>
    <ligand>
        <name>UDP-N-acetyl-alpha-D-glucosamine</name>
        <dbReference type="ChEBI" id="CHEBI:57705"/>
    </ligand>
</feature>
<organism evidence="14 15">
    <name type="scientific">Bittarella massiliensis</name>
    <name type="common">ex Durand et al. 2017</name>
    <dbReference type="NCBI Taxonomy" id="1720313"/>
    <lineage>
        <taxon>Bacteria</taxon>
        <taxon>Bacillati</taxon>
        <taxon>Bacillota</taxon>
        <taxon>Clostridia</taxon>
        <taxon>Eubacteriales</taxon>
        <taxon>Oscillospiraceae</taxon>
        <taxon>Bittarella (ex Durand et al. 2017)</taxon>
    </lineage>
</organism>
<dbReference type="RefSeq" id="WP_021661172.1">
    <property type="nucleotide sequence ID" value="NZ_FQVY01000005.1"/>
</dbReference>
<evidence type="ECO:0000256" key="8">
    <source>
        <dbReference type="ARBA" id="ARBA00023306"/>
    </source>
</evidence>
<dbReference type="GO" id="GO:0009252">
    <property type="term" value="P:peptidoglycan biosynthetic process"/>
    <property type="evidence" value="ECO:0007669"/>
    <property type="project" value="UniProtKB-UniRule"/>
</dbReference>
<dbReference type="GO" id="GO:0005975">
    <property type="term" value="P:carbohydrate metabolic process"/>
    <property type="evidence" value="ECO:0007669"/>
    <property type="project" value="InterPro"/>
</dbReference>
<accession>A0AAQ1MFR7</accession>
<keyword evidence="6 10" id="KW-0573">Peptidoglycan synthesis</keyword>
<dbReference type="PANTHER" id="PTHR21015">
    <property type="entry name" value="UDP-N-ACETYLGLUCOSAMINE--N-ACETYLMURAMYL-(PENTAPEPTIDE) PYROPHOSPHORYL-UNDECAPRENOL N-ACETYLGLUCOSAMINE TRANSFERASE 1"/>
    <property type="match status" value="1"/>
</dbReference>
<evidence type="ECO:0000259" key="12">
    <source>
        <dbReference type="Pfam" id="PF04101"/>
    </source>
</evidence>
<dbReference type="PANTHER" id="PTHR21015:SF22">
    <property type="entry name" value="GLYCOSYLTRANSFERASE"/>
    <property type="match status" value="1"/>
</dbReference>
<dbReference type="EMBL" id="FQVY01000005">
    <property type="protein sequence ID" value="SHG56723.1"/>
    <property type="molecule type" value="Genomic_DNA"/>
</dbReference>
<keyword evidence="5 10" id="KW-0133">Cell shape</keyword>
<dbReference type="Proteomes" id="UP000184089">
    <property type="component" value="Unassembled WGS sequence"/>
</dbReference>
<feature type="domain" description="Glycosyl transferase family 28 C-terminal" evidence="12">
    <location>
        <begin position="193"/>
        <end position="362"/>
    </location>
</feature>
<comment type="pathway">
    <text evidence="10">Cell wall biogenesis; peptidoglycan biosynthesis.</text>
</comment>
<feature type="binding site" evidence="10">
    <location>
        <position position="199"/>
    </location>
    <ligand>
        <name>UDP-N-acetyl-alpha-D-glucosamine</name>
        <dbReference type="ChEBI" id="CHEBI:57705"/>
    </ligand>
</feature>
<comment type="function">
    <text evidence="10">Cell wall formation. Catalyzes the transfer of a GlcNAc subunit on undecaprenyl-pyrophosphoryl-MurNAc-pentapeptide (lipid intermediate I) to form undecaprenyl-pyrophosphoryl-MurNAc-(pentapeptide)GlcNAc (lipid intermediate II).</text>
</comment>
<dbReference type="GO" id="GO:0008360">
    <property type="term" value="P:regulation of cell shape"/>
    <property type="evidence" value="ECO:0007669"/>
    <property type="project" value="UniProtKB-KW"/>
</dbReference>
<proteinExistence type="inferred from homology"/>
<evidence type="ECO:0000313" key="15">
    <source>
        <dbReference type="Proteomes" id="UP000184089"/>
    </source>
</evidence>
<comment type="caution">
    <text evidence="14">The sequence shown here is derived from an EMBL/GenBank/DDBJ whole genome shotgun (WGS) entry which is preliminary data.</text>
</comment>
<comment type="similarity">
    <text evidence="10">Belongs to the glycosyltransferase 28 family. MurG subfamily.</text>
</comment>
<keyword evidence="3 10" id="KW-0328">Glycosyltransferase</keyword>
<dbReference type="SUPFAM" id="SSF53756">
    <property type="entry name" value="UDP-Glycosyltransferase/glycogen phosphorylase"/>
    <property type="match status" value="1"/>
</dbReference>
<comment type="catalytic activity">
    <reaction evidence="10">
        <text>di-trans,octa-cis-undecaprenyl diphospho-N-acetyl-alpha-D-muramoyl-L-alanyl-D-glutamyl-meso-2,6-diaminopimeloyl-D-alanyl-D-alanine + UDP-N-acetyl-alpha-D-glucosamine = di-trans,octa-cis-undecaprenyl diphospho-[N-acetyl-alpha-D-glucosaminyl-(1-&gt;4)]-N-acetyl-alpha-D-muramoyl-L-alanyl-D-glutamyl-meso-2,6-diaminopimeloyl-D-alanyl-D-alanine + UDP + H(+)</text>
        <dbReference type="Rhea" id="RHEA:31227"/>
        <dbReference type="ChEBI" id="CHEBI:15378"/>
        <dbReference type="ChEBI" id="CHEBI:57705"/>
        <dbReference type="ChEBI" id="CHEBI:58223"/>
        <dbReference type="ChEBI" id="CHEBI:61387"/>
        <dbReference type="ChEBI" id="CHEBI:61388"/>
        <dbReference type="EC" id="2.4.1.227"/>
    </reaction>
</comment>
<keyword evidence="1 10" id="KW-1003">Cell membrane</keyword>
<evidence type="ECO:0000256" key="6">
    <source>
        <dbReference type="ARBA" id="ARBA00022984"/>
    </source>
</evidence>
<evidence type="ECO:0000313" key="14">
    <source>
        <dbReference type="EMBL" id="SHG56723.1"/>
    </source>
</evidence>
<feature type="domain" description="Glycosyltransferase family 28 N-terminal" evidence="11">
    <location>
        <begin position="3"/>
        <end position="146"/>
    </location>
</feature>
<reference evidence="13 16" key="3">
    <citation type="journal article" date="2019" name="Nat. Med.">
        <title>A library of human gut bacterial isolates paired with longitudinal multiomics data enables mechanistic microbiome research.</title>
        <authorList>
            <person name="Poyet M."/>
            <person name="Groussin M."/>
            <person name="Gibbons S.M."/>
            <person name="Avila-Pacheco J."/>
            <person name="Jiang X."/>
            <person name="Kearney S.M."/>
            <person name="Perrotta A.R."/>
            <person name="Berdy B."/>
            <person name="Zhao S."/>
            <person name="Lieberman T.D."/>
            <person name="Swanson P.K."/>
            <person name="Smith M."/>
            <person name="Roesemann S."/>
            <person name="Alexander J.E."/>
            <person name="Rich S.A."/>
            <person name="Livny J."/>
            <person name="Vlamakis H."/>
            <person name="Clish C."/>
            <person name="Bullock K."/>
            <person name="Deik A."/>
            <person name="Scott J."/>
            <person name="Pierce K.A."/>
            <person name="Xavier R.J."/>
            <person name="Alm E.J."/>
        </authorList>
    </citation>
    <scope>NUCLEOTIDE SEQUENCE [LARGE SCALE GENOMIC DNA]</scope>
    <source>
        <strain evidence="13 16">BIOML-A2</strain>
    </source>
</reference>
<feature type="binding site" evidence="10">
    <location>
        <begin position="10"/>
        <end position="12"/>
    </location>
    <ligand>
        <name>UDP-N-acetyl-alpha-D-glucosamine</name>
        <dbReference type="ChEBI" id="CHEBI:57705"/>
    </ligand>
</feature>
<dbReference type="GO" id="GO:0005886">
    <property type="term" value="C:plasma membrane"/>
    <property type="evidence" value="ECO:0007669"/>
    <property type="project" value="UniProtKB-SubCell"/>
</dbReference>
<dbReference type="InterPro" id="IPR004276">
    <property type="entry name" value="GlycoTrans_28_N"/>
</dbReference>
<dbReference type="CDD" id="cd03785">
    <property type="entry name" value="GT28_MurG"/>
    <property type="match status" value="1"/>
</dbReference>
<dbReference type="NCBIfam" id="TIGR01133">
    <property type="entry name" value="murG"/>
    <property type="match status" value="1"/>
</dbReference>
<reference evidence="15" key="2">
    <citation type="submission" date="2016-11" db="EMBL/GenBank/DDBJ databases">
        <authorList>
            <person name="Jaros S."/>
            <person name="Januszkiewicz K."/>
            <person name="Wedrychowicz H."/>
        </authorList>
    </citation>
    <scope>NUCLEOTIDE SEQUENCE [LARGE SCALE GENOMIC DNA]</scope>
    <source>
        <strain evidence="15">DSM 4029</strain>
    </source>
</reference>
<feature type="binding site" evidence="10">
    <location>
        <position position="304"/>
    </location>
    <ligand>
        <name>UDP-N-acetyl-alpha-D-glucosamine</name>
        <dbReference type="ChEBI" id="CHEBI:57705"/>
    </ligand>
</feature>
<sequence length="373" mass="39866">MRVLLAGGGTAGHINPAIAIANTIKKHHPDAEIAFVGNKGSMEERLVGREGYPLYTMKVLGFRRSFSPGNIAHNLQALGCLVASPGRCKAILKDFAPDLVVGTGGYVAGPILQAAAKRGIKTAIHEQNAFPGITNKLLAKEVDKVLLAVPEAQRFLQPKGDCVVTGNPIRESVLLAMPKESRAHYQLEGKICILSFGGSLGARPLNEVVADLMAYTQKHCPNVCHIHAYGGSGRDAFVARLRAGGVELPRAGLDCREYIEDMDRCLAAADIVISRAGAITLSEIEAAGKAAILIPSPYVAENHQFKNAQVLERAGAAAIIEEKDLTGPALIAKVRSLIEHPETIEAWGRASSKLAIVDANERIYRELAELLAR</sequence>